<keyword evidence="2" id="KW-0812">Transmembrane</keyword>
<name>A0ABS0GNI2_9ACTN</name>
<dbReference type="Pfam" id="PF13676">
    <property type="entry name" value="TIR_2"/>
    <property type="match status" value="1"/>
</dbReference>
<dbReference type="InterPro" id="IPR000157">
    <property type="entry name" value="TIR_dom"/>
</dbReference>
<dbReference type="PANTHER" id="PTHR24365">
    <property type="entry name" value="TOLL-LIKE RECEPTOR"/>
    <property type="match status" value="1"/>
</dbReference>
<reference evidence="7 8" key="1">
    <citation type="submission" date="2020-11" db="EMBL/GenBank/DDBJ databases">
        <title>A novel isolate from a Black sea contaminated sediment with potential to produce alkanes: Plantactinospora alkalitolerans sp. nov.</title>
        <authorList>
            <person name="Carro L."/>
            <person name="Veyisoglu A."/>
            <person name="Guven K."/>
            <person name="Schumann P."/>
            <person name="Klenk H.-P."/>
            <person name="Sahin N."/>
        </authorList>
    </citation>
    <scope>NUCLEOTIDE SEQUENCE [LARGE SCALE GENOMIC DNA]</scope>
    <source>
        <strain evidence="7 8">S1510</strain>
    </source>
</reference>
<organism evidence="7 8">
    <name type="scientific">Plantactinospora alkalitolerans</name>
    <dbReference type="NCBI Taxonomy" id="2789879"/>
    <lineage>
        <taxon>Bacteria</taxon>
        <taxon>Bacillati</taxon>
        <taxon>Actinomycetota</taxon>
        <taxon>Actinomycetes</taxon>
        <taxon>Micromonosporales</taxon>
        <taxon>Micromonosporaceae</taxon>
        <taxon>Plantactinospora</taxon>
    </lineage>
</organism>
<dbReference type="PANTHER" id="PTHR24365:SF541">
    <property type="entry name" value="PROTEIN TOLL-RELATED"/>
    <property type="match status" value="1"/>
</dbReference>
<dbReference type="SMART" id="SM00255">
    <property type="entry name" value="TIR"/>
    <property type="match status" value="1"/>
</dbReference>
<evidence type="ECO:0000313" key="7">
    <source>
        <dbReference type="EMBL" id="MBF9127619.1"/>
    </source>
</evidence>
<dbReference type="SUPFAM" id="SSF52540">
    <property type="entry name" value="P-loop containing nucleoside triphosphate hydrolases"/>
    <property type="match status" value="1"/>
</dbReference>
<comment type="subcellular location">
    <subcellularLocation>
        <location evidence="1">Membrane</location>
    </subcellularLocation>
</comment>
<evidence type="ECO:0000256" key="1">
    <source>
        <dbReference type="ARBA" id="ARBA00004370"/>
    </source>
</evidence>
<evidence type="ECO:0000256" key="5">
    <source>
        <dbReference type="ARBA" id="ARBA00023136"/>
    </source>
</evidence>
<dbReference type="SUPFAM" id="SSF52200">
    <property type="entry name" value="Toll/Interleukin receptor TIR domain"/>
    <property type="match status" value="1"/>
</dbReference>
<dbReference type="Proteomes" id="UP000638560">
    <property type="component" value="Unassembled WGS sequence"/>
</dbReference>
<feature type="domain" description="TIR" evidence="6">
    <location>
        <begin position="4"/>
        <end position="138"/>
    </location>
</feature>
<dbReference type="PRINTS" id="PR01537">
    <property type="entry name" value="INTRLKN1R1F"/>
</dbReference>
<dbReference type="RefSeq" id="WP_196199279.1">
    <property type="nucleotide sequence ID" value="NZ_JADPUN010000032.1"/>
</dbReference>
<dbReference type="EMBL" id="JADPUN010000032">
    <property type="protein sequence ID" value="MBF9127619.1"/>
    <property type="molecule type" value="Genomic_DNA"/>
</dbReference>
<evidence type="ECO:0000256" key="3">
    <source>
        <dbReference type="ARBA" id="ARBA00022729"/>
    </source>
</evidence>
<keyword evidence="3" id="KW-0732">Signal</keyword>
<accession>A0ABS0GNI2</accession>
<keyword evidence="5" id="KW-0472">Membrane</keyword>
<proteinExistence type="predicted"/>
<keyword evidence="4" id="KW-1133">Transmembrane helix</keyword>
<dbReference type="InterPro" id="IPR027417">
    <property type="entry name" value="P-loop_NTPase"/>
</dbReference>
<evidence type="ECO:0000259" key="6">
    <source>
        <dbReference type="PROSITE" id="PS50104"/>
    </source>
</evidence>
<dbReference type="InterPro" id="IPR035897">
    <property type="entry name" value="Toll_tir_struct_dom_sf"/>
</dbReference>
<dbReference type="PROSITE" id="PS50104">
    <property type="entry name" value="TIR"/>
    <property type="match status" value="1"/>
</dbReference>
<protein>
    <submittedName>
        <fullName evidence="7">TIR domain-containing protein</fullName>
    </submittedName>
</protein>
<gene>
    <name evidence="7" type="ORF">I0C86_01195</name>
</gene>
<comment type="caution">
    <text evidence="7">The sequence shown here is derived from an EMBL/GenBank/DDBJ whole genome shotgun (WGS) entry which is preliminary data.</text>
</comment>
<dbReference type="Gene3D" id="3.40.50.10140">
    <property type="entry name" value="Toll/interleukin-1 receptor homology (TIR) domain"/>
    <property type="match status" value="1"/>
</dbReference>
<evidence type="ECO:0000256" key="4">
    <source>
        <dbReference type="ARBA" id="ARBA00022989"/>
    </source>
</evidence>
<keyword evidence="8" id="KW-1185">Reference proteome</keyword>
<sequence>MDEYEFDVFLSYNRADEPWVRSLYHRLQSCQSPGGPMRIFFAPESLPPGALIVRDLSVALKASRRVVVVLTPEWIASDWTNFEASIELYRDPAAKQMRLVPIVLRTCEAPDELARLRNIDFRSESDFERSFAELAAAIEAGRHAASAESAAKQDRERVLNAAVLPWSPQGSPSFRFLWPERFIDPTVRPHKSLGPPVRFAAWDSAHRNIGAVVLVGAPGGGKTTLLRSLFLRDDSIYSPQYKVHFITAGTVVADSKRVGSNGSQSDDMAGGHLVLIDGVDEVGASGLETVMSYAAEVRERGAKIRIACRTDFFFRHIAMRDDWSGLFGEVVELLEWTRSDAEVFTQRYANQAGDPTLLQRAIELLDRIPSPSPLWRNPLQLTLLLYLLHSRVHISQQEVTYPYALYGVVYRHWQHRERHRGTGQVSALAVESAHVAVAKALDATRGDSPPRLRDAIAAAMGDSLDAVLEDTAFRGLIDTRLDDDGVEVVIAFRHETFAEFVISRSVISAFEQGGYAIDKALAVTYGSHINRFVRSGLEFRAAVRASHILENLVTRYEALLVERLAEGSGQMSYAENDAMREQLVYYIGRLPSVASRKFLRRAYAAETAPIIRRSAALGAISQGDQEIERDYLTRLRIDPAEDLLNRSVQIIYFNDDKGDFHNYRDLGSVSWRRTRDHIFERLVTSGVREMGLRWWDMETLLSFFRSRPNDALSATEIEVLKGMLCGDRSTDRACAIAATRDLLLTEASPGY</sequence>
<evidence type="ECO:0000256" key="2">
    <source>
        <dbReference type="ARBA" id="ARBA00022692"/>
    </source>
</evidence>
<evidence type="ECO:0000313" key="8">
    <source>
        <dbReference type="Proteomes" id="UP000638560"/>
    </source>
</evidence>